<reference evidence="2 3" key="1">
    <citation type="journal article" date="2015" name="Nature">
        <title>rRNA introns, odd ribosomes, and small enigmatic genomes across a large radiation of phyla.</title>
        <authorList>
            <person name="Brown C.T."/>
            <person name="Hug L.A."/>
            <person name="Thomas B.C."/>
            <person name="Sharon I."/>
            <person name="Castelle C.J."/>
            <person name="Singh A."/>
            <person name="Wilkins M.J."/>
            <person name="Williams K.H."/>
            <person name="Banfield J.F."/>
        </authorList>
    </citation>
    <scope>NUCLEOTIDE SEQUENCE [LARGE SCALE GENOMIC DNA]</scope>
</reference>
<keyword evidence="2" id="KW-0687">Ribonucleoprotein</keyword>
<dbReference type="Gene3D" id="2.40.30.10">
    <property type="entry name" value="Translation factors"/>
    <property type="match status" value="1"/>
</dbReference>
<keyword evidence="2" id="KW-0689">Ribosomal protein</keyword>
<dbReference type="STRING" id="1618574.UT24_C0043G0008"/>
<protein>
    <submittedName>
        <fullName evidence="2">50S ribosomal protein L3</fullName>
    </submittedName>
</protein>
<evidence type="ECO:0000313" key="2">
    <source>
        <dbReference type="EMBL" id="KKQ97849.1"/>
    </source>
</evidence>
<comment type="caution">
    <text evidence="2">The sequence shown here is derived from an EMBL/GenBank/DDBJ whole genome shotgun (WGS) entry which is preliminary data.</text>
</comment>
<dbReference type="Proteomes" id="UP000033881">
    <property type="component" value="Unassembled WGS sequence"/>
</dbReference>
<dbReference type="InterPro" id="IPR009000">
    <property type="entry name" value="Transl_B-barrel_sf"/>
</dbReference>
<dbReference type="EMBL" id="LBWB01000043">
    <property type="protein sequence ID" value="KKQ97849.1"/>
    <property type="molecule type" value="Genomic_DNA"/>
</dbReference>
<feature type="compositionally biased region" description="Basic residues" evidence="1">
    <location>
        <begin position="78"/>
        <end position="87"/>
    </location>
</feature>
<dbReference type="GO" id="GO:0005840">
    <property type="term" value="C:ribosome"/>
    <property type="evidence" value="ECO:0007669"/>
    <property type="project" value="UniProtKB-KW"/>
</dbReference>
<proteinExistence type="predicted"/>
<evidence type="ECO:0000313" key="3">
    <source>
        <dbReference type="Proteomes" id="UP000033881"/>
    </source>
</evidence>
<feature type="region of interest" description="Disordered" evidence="1">
    <location>
        <begin position="61"/>
        <end position="87"/>
    </location>
</feature>
<organism evidence="2 3">
    <name type="scientific">Candidatus Woesebacteria bacterium GW2011_GWB1_39_12</name>
    <dbReference type="NCBI Taxonomy" id="1618574"/>
    <lineage>
        <taxon>Bacteria</taxon>
        <taxon>Candidatus Woeseibacteriota</taxon>
    </lineage>
</organism>
<dbReference type="SUPFAM" id="SSF50447">
    <property type="entry name" value="Translation proteins"/>
    <property type="match status" value="1"/>
</dbReference>
<name>A0A0G0PIB2_9BACT</name>
<gene>
    <name evidence="2" type="ORF">UT24_C0043G0008</name>
</gene>
<evidence type="ECO:0000256" key="1">
    <source>
        <dbReference type="SAM" id="MobiDB-lite"/>
    </source>
</evidence>
<accession>A0A0G0PIB2</accession>
<sequence>MAGRMGSDTVTVKNLIVVDLKPEENLLAVSGPVPGISGGLLSLIKLAEGNLEELVEEAPQVEVQEVEEEGKSDEKLASTRRKKNNYG</sequence>
<dbReference type="AlphaFoldDB" id="A0A0G0PIB2"/>